<feature type="chain" id="PRO_5045988941" evidence="1">
    <location>
        <begin position="19"/>
        <end position="720"/>
    </location>
</feature>
<keyword evidence="1" id="KW-0732">Signal</keyword>
<evidence type="ECO:0000313" key="3">
    <source>
        <dbReference type="Proteomes" id="UP001499938"/>
    </source>
</evidence>
<organism evidence="2 3">
    <name type="scientific">Nostocoides veronense</name>
    <dbReference type="NCBI Taxonomy" id="330836"/>
    <lineage>
        <taxon>Bacteria</taxon>
        <taxon>Bacillati</taxon>
        <taxon>Actinomycetota</taxon>
        <taxon>Actinomycetes</taxon>
        <taxon>Micrococcales</taxon>
        <taxon>Intrasporangiaceae</taxon>
        <taxon>Nostocoides</taxon>
    </lineage>
</organism>
<proteinExistence type="predicted"/>
<keyword evidence="3" id="KW-1185">Reference proteome</keyword>
<gene>
    <name evidence="2" type="ORF">GCM10009811_04330</name>
</gene>
<reference evidence="3" key="1">
    <citation type="journal article" date="2019" name="Int. J. Syst. Evol. Microbiol.">
        <title>The Global Catalogue of Microorganisms (GCM) 10K type strain sequencing project: providing services to taxonomists for standard genome sequencing and annotation.</title>
        <authorList>
            <consortium name="The Broad Institute Genomics Platform"/>
            <consortium name="The Broad Institute Genome Sequencing Center for Infectious Disease"/>
            <person name="Wu L."/>
            <person name="Ma J."/>
        </authorList>
    </citation>
    <scope>NUCLEOTIDE SEQUENCE [LARGE SCALE GENOMIC DNA]</scope>
    <source>
        <strain evidence="3">JCM 15592</strain>
    </source>
</reference>
<name>A0ABP4XMN6_9MICO</name>
<dbReference type="EMBL" id="BAAAPO010000006">
    <property type="protein sequence ID" value="GAA1782003.1"/>
    <property type="molecule type" value="Genomic_DNA"/>
</dbReference>
<comment type="caution">
    <text evidence="2">The sequence shown here is derived from an EMBL/GenBank/DDBJ whole genome shotgun (WGS) entry which is preliminary data.</text>
</comment>
<evidence type="ECO:0000313" key="2">
    <source>
        <dbReference type="EMBL" id="GAA1782003.1"/>
    </source>
</evidence>
<dbReference type="Proteomes" id="UP001499938">
    <property type="component" value="Unassembled WGS sequence"/>
</dbReference>
<accession>A0ABP4XMN6</accession>
<protein>
    <submittedName>
        <fullName evidence="2">Uncharacterized protein</fullName>
    </submittedName>
</protein>
<feature type="signal peptide" evidence="1">
    <location>
        <begin position="1"/>
        <end position="18"/>
    </location>
</feature>
<evidence type="ECO:0000256" key="1">
    <source>
        <dbReference type="SAM" id="SignalP"/>
    </source>
</evidence>
<sequence>MFLVGRSVIALGPLTALALGVAGGVAAVAPAGAAAAGAAPAAAAPAVKLAAHGRAAPTRVRLLTGDVVELGTMSAGATTLALPSGFPRGGALTARTGAAAYVLPRALHDLIGTRLDPGLFDVRAIAASRGRMPVDITYAQTTSATAVAGVEVTSRNGLSGKGFVTEASSRAFGAALAKNTASALLANVSSVRPIAKPTANPAWPMFTLTTRVTGADSRGLNGVVFAFNVDNPDKGGVFLGLTNGVAKASVPTGRYLLLAMDNAADGTAMIAQSSDFTVTSARSVTLDVRSATTPVTVNLGVPNIPKMFELSLERSVGTVDYSSSVSFGTIGDGMTPRLLVTPTAVGTQARTALTNSLLAYSPTGQQAGRYAVSARRSGPIPNRPVSISYDPKTFARIDSTFYGPNTTRRMLLRAAADADLGGWSFGSLLDSARRVTEFVSTGPNYSTHATFMVDVDAQLGQIESEWRSLPSPRRFAEDWAKEPIHTGIFSDPAIFAPDPITCFACLDSSKALWLYALQRDTFPLHILYADPDTVAWSVRADARTIASGTDYLITEPGVPVPMGTTVLTATVDVDRGAPYRTGTHLRTILTVPMSAARPIPAGWQCAGTGPCQVLPMLYADYNLPVRVDGTLPAGRRTLTLTLHQVGLHTPALRSVRVETAYGAGWVNAPVTALGGGRYAVTLTIPSAGPGRTSGDLRVSAVAMDGTRLDETITAAYRLAP</sequence>